<dbReference type="GO" id="GO:0042781">
    <property type="term" value="F:3'-tRNA processing endoribonuclease activity"/>
    <property type="evidence" value="ECO:0007669"/>
    <property type="project" value="TreeGrafter"/>
</dbReference>
<reference evidence="1 2" key="1">
    <citation type="submission" date="2015-03" db="EMBL/GenBank/DDBJ databases">
        <title>Genome sequencing of Methylobacterium variabile DSM 16961.</title>
        <authorList>
            <person name="Chaudhry V."/>
            <person name="Patil P.B."/>
        </authorList>
    </citation>
    <scope>NUCLEOTIDE SEQUENCE [LARGE SCALE GENOMIC DNA]</scope>
    <source>
        <strain evidence="1 2">DSM 16961</strain>
    </source>
</reference>
<evidence type="ECO:0000313" key="1">
    <source>
        <dbReference type="EMBL" id="KMO30479.1"/>
    </source>
</evidence>
<comment type="caution">
    <text evidence="1">The sequence shown here is derived from an EMBL/GenBank/DDBJ whole genome shotgun (WGS) entry which is preliminary data.</text>
</comment>
<gene>
    <name evidence="1" type="ORF">VQ02_27850</name>
</gene>
<dbReference type="PANTHER" id="PTHR46018">
    <property type="entry name" value="ZINC PHOSPHODIESTERASE ELAC PROTEIN 1"/>
    <property type="match status" value="1"/>
</dbReference>
<dbReference type="EMBL" id="LABY01000225">
    <property type="protein sequence ID" value="KMO30479.1"/>
    <property type="molecule type" value="Genomic_DNA"/>
</dbReference>
<accession>A0A0J6S9V3</accession>
<dbReference type="InterPro" id="IPR036866">
    <property type="entry name" value="RibonucZ/Hydroxyglut_hydro"/>
</dbReference>
<dbReference type="AlphaFoldDB" id="A0A0J6S9V3"/>
<dbReference type="OrthoDB" id="9800940at2"/>
<name>A0A0J6S9V3_9HYPH</name>
<dbReference type="PANTHER" id="PTHR46018:SF7">
    <property type="entry name" value="RIBONUCLEASE Z"/>
    <property type="match status" value="1"/>
</dbReference>
<evidence type="ECO:0000313" key="2">
    <source>
        <dbReference type="Proteomes" id="UP000035955"/>
    </source>
</evidence>
<dbReference type="NCBIfam" id="NF002558">
    <property type="entry name" value="PRK02126.1"/>
    <property type="match status" value="1"/>
</dbReference>
<dbReference type="Gene3D" id="3.60.15.10">
    <property type="entry name" value="Ribonuclease Z/Hydroxyacylglutathione hydrolase-like"/>
    <property type="match status" value="1"/>
</dbReference>
<dbReference type="PATRIC" id="fig|298794.3.peg.3471"/>
<dbReference type="RefSeq" id="WP_048447492.1">
    <property type="nucleotide sequence ID" value="NZ_LABY01000225.1"/>
</dbReference>
<sequence>MTWLVQSRLLNDPFSDPGVYLDVRFGRRALLFDLGDLGRLSAREVMRVSDAFVSHTHMDHFGGFDRLLRLCLHRPAPLRLVGPPGIVDQVEHRLRSYTWNLLGSDAVDFRLIVHEVEADRIARSAEFRSREAFRRRGHAPPALAPGRVLDEEAFRMETVALDHGIPSLAFALVEPVRVNVLQGALEAQGLPVGPWLAEAKRAARRGAPDETRIAVADGVTVALGALRETVLRLGPGQKVAYVTDAADTPENAARIVALARGADHLFIEAAFLEADRDVAARTRHLTAARAGALARAAGARHLTTFHHSARYLERPGAVEAEARAAFRGEGPTGAASDERT</sequence>
<dbReference type="SUPFAM" id="SSF56281">
    <property type="entry name" value="Metallo-hydrolase/oxidoreductase"/>
    <property type="match status" value="1"/>
</dbReference>
<keyword evidence="2" id="KW-1185">Reference proteome</keyword>
<proteinExistence type="predicted"/>
<organism evidence="1 2">
    <name type="scientific">Methylobacterium variabile</name>
    <dbReference type="NCBI Taxonomy" id="298794"/>
    <lineage>
        <taxon>Bacteria</taxon>
        <taxon>Pseudomonadati</taxon>
        <taxon>Pseudomonadota</taxon>
        <taxon>Alphaproteobacteria</taxon>
        <taxon>Hyphomicrobiales</taxon>
        <taxon>Methylobacteriaceae</taxon>
        <taxon>Methylobacterium</taxon>
    </lineage>
</organism>
<protein>
    <submittedName>
        <fullName evidence="1">Ribonuclease Z</fullName>
    </submittedName>
</protein>
<dbReference type="Proteomes" id="UP000035955">
    <property type="component" value="Unassembled WGS sequence"/>
</dbReference>